<evidence type="ECO:0000256" key="3">
    <source>
        <dbReference type="ARBA" id="ARBA00022692"/>
    </source>
</evidence>
<dbReference type="Proteomes" id="UP000182985">
    <property type="component" value="Unassembled WGS sequence"/>
</dbReference>
<evidence type="ECO:0000313" key="10">
    <source>
        <dbReference type="Proteomes" id="UP000182985"/>
    </source>
</evidence>
<accession>A0A1J6HAW8</accession>
<evidence type="ECO:0000256" key="5">
    <source>
        <dbReference type="ARBA" id="ARBA00023136"/>
    </source>
</evidence>
<dbReference type="AlphaFoldDB" id="A0A1J6HAW8"/>
<dbReference type="EMBL" id="MOEC01000069">
    <property type="protein sequence ID" value="OIS90252.1"/>
    <property type="molecule type" value="Genomic_DNA"/>
</dbReference>
<dbReference type="PIRSF" id="PIRSF003299">
    <property type="entry name" value="VirB8_PtlE"/>
    <property type="match status" value="1"/>
</dbReference>
<feature type="transmembrane region" description="Helical" evidence="7">
    <location>
        <begin position="45"/>
        <end position="62"/>
    </location>
</feature>
<dbReference type="GO" id="GO:0030255">
    <property type="term" value="P:protein secretion by the type IV secretion system"/>
    <property type="evidence" value="ECO:0007669"/>
    <property type="project" value="InterPro"/>
</dbReference>
<keyword evidence="3 7" id="KW-0812">Transmembrane</keyword>
<comment type="similarity">
    <text evidence="1">Belongs to the virB8 family.</text>
</comment>
<dbReference type="InterPro" id="IPR032710">
    <property type="entry name" value="NTF2-like_dom_sf"/>
</dbReference>
<evidence type="ECO:0000256" key="2">
    <source>
        <dbReference type="ARBA" id="ARBA00014420"/>
    </source>
</evidence>
<dbReference type="Pfam" id="PF04335">
    <property type="entry name" value="VirB8"/>
    <property type="match status" value="1"/>
</dbReference>
<evidence type="ECO:0000259" key="8">
    <source>
        <dbReference type="Pfam" id="PF04335"/>
    </source>
</evidence>
<evidence type="ECO:0000313" key="9">
    <source>
        <dbReference type="EMBL" id="OIS90252.1"/>
    </source>
</evidence>
<organism evidence="9 10">
    <name type="scientific">Brucella cytisi</name>
    <dbReference type="NCBI Taxonomy" id="407152"/>
    <lineage>
        <taxon>Bacteria</taxon>
        <taxon>Pseudomonadati</taxon>
        <taxon>Pseudomonadota</taxon>
        <taxon>Alphaproteobacteria</taxon>
        <taxon>Hyphomicrobiales</taxon>
        <taxon>Brucellaceae</taxon>
        <taxon>Brucella/Ochrobactrum group</taxon>
        <taxon>Brucella</taxon>
    </lineage>
</organism>
<dbReference type="InterPro" id="IPR026264">
    <property type="entry name" value="VirB8/PtlE"/>
</dbReference>
<dbReference type="Gene3D" id="3.10.450.230">
    <property type="entry name" value="VirB8 protein"/>
    <property type="match status" value="1"/>
</dbReference>
<evidence type="ECO:0000256" key="6">
    <source>
        <dbReference type="ARBA" id="ARBA00037847"/>
    </source>
</evidence>
<dbReference type="GO" id="GO:0016020">
    <property type="term" value="C:membrane"/>
    <property type="evidence" value="ECO:0007669"/>
    <property type="project" value="InterPro"/>
</dbReference>
<keyword evidence="10" id="KW-1185">Reference proteome</keyword>
<protein>
    <recommendedName>
        <fullName evidence="2">Type IV secretion system protein virB8</fullName>
    </recommendedName>
</protein>
<dbReference type="RefSeq" id="WP_071634591.1">
    <property type="nucleotide sequence ID" value="NZ_MOEC01000069.1"/>
</dbReference>
<dbReference type="GO" id="GO:0012505">
    <property type="term" value="C:endomembrane system"/>
    <property type="evidence" value="ECO:0007669"/>
    <property type="project" value="UniProtKB-SubCell"/>
</dbReference>
<keyword evidence="4 7" id="KW-1133">Transmembrane helix</keyword>
<name>A0A1J6HAW8_9HYPH</name>
<keyword evidence="5 7" id="KW-0472">Membrane</keyword>
<evidence type="ECO:0000256" key="4">
    <source>
        <dbReference type="ARBA" id="ARBA00022989"/>
    </source>
</evidence>
<comment type="caution">
    <text evidence="9">The sequence shown here is derived from an EMBL/GenBank/DDBJ whole genome shotgun (WGS) entry which is preliminary data.</text>
</comment>
<dbReference type="CDD" id="cd16424">
    <property type="entry name" value="VirB8"/>
    <property type="match status" value="1"/>
</dbReference>
<comment type="subcellular location">
    <subcellularLocation>
        <location evidence="6">Endomembrane system</location>
        <topology evidence="6">Single-pass membrane protein</topology>
    </subcellularLocation>
</comment>
<evidence type="ECO:0000256" key="7">
    <source>
        <dbReference type="SAM" id="Phobius"/>
    </source>
</evidence>
<gene>
    <name evidence="9" type="ORF">BLA27_27790</name>
</gene>
<feature type="domain" description="Bacterial virulence protein VirB8" evidence="8">
    <location>
        <begin position="24"/>
        <end position="227"/>
    </location>
</feature>
<dbReference type="SUPFAM" id="SSF54427">
    <property type="entry name" value="NTF2-like"/>
    <property type="match status" value="1"/>
</dbReference>
<sequence>MKARQPKKVKAEELNSYMTESRGLERDLLSEVVRSRKAAWNVSKFLGLVALGGIAAGIAGLWREAPPPLILRVDNATGAVDTVTAMRVHETSYGEVVDQYWLNQYVLNRESYDYNTIQLNYDTTALLSSPSIQQDYGKLFEGPDARDAVLANKVRIVVSIRSIQPNNRGQATVRFTTREIANNGQAPIVRNMIATIGYTYVNAPMSTQDRRINPLGFQVTSYRVDPEAVN</sequence>
<reference evidence="9 10" key="1">
    <citation type="submission" date="2016-10" db="EMBL/GenBank/DDBJ databases">
        <title>The Draft Genome Sequence of the Potato Rhizosphere Bacteria Ochrobactrum sp. IPA7.2.</title>
        <authorList>
            <person name="Gogoleva N.E."/>
            <person name="Khlopko Y.A."/>
            <person name="Burygin G.L."/>
            <person name="Plotnikov A.O."/>
        </authorList>
    </citation>
    <scope>NUCLEOTIDE SEQUENCE [LARGE SCALE GENOMIC DNA]</scope>
    <source>
        <strain evidence="9 10">IPA7.2</strain>
    </source>
</reference>
<dbReference type="InterPro" id="IPR007430">
    <property type="entry name" value="VirB8"/>
</dbReference>
<evidence type="ECO:0000256" key="1">
    <source>
        <dbReference type="ARBA" id="ARBA00011070"/>
    </source>
</evidence>
<dbReference type="OrthoDB" id="7366154at2"/>
<proteinExistence type="inferred from homology"/>